<protein>
    <submittedName>
        <fullName evidence="1">Uncharacterized protein</fullName>
    </submittedName>
</protein>
<dbReference type="Proteomes" id="UP000752171">
    <property type="component" value="Unassembled WGS sequence"/>
</dbReference>
<dbReference type="AlphaFoldDB" id="A0A8T2M2P7"/>
<reference evidence="1 2" key="1">
    <citation type="submission" date="2021-07" db="EMBL/GenBank/DDBJ databases">
        <authorList>
            <person name="Imarazene B."/>
            <person name="Zahm M."/>
            <person name="Klopp C."/>
            <person name="Cabau C."/>
            <person name="Beille S."/>
            <person name="Jouanno E."/>
            <person name="Castinel A."/>
            <person name="Lluch J."/>
            <person name="Gil L."/>
            <person name="Kuchtly C."/>
            <person name="Lopez Roques C."/>
            <person name="Donnadieu C."/>
            <person name="Parrinello H."/>
            <person name="Journot L."/>
            <person name="Du K."/>
            <person name="Schartl M."/>
            <person name="Retaux S."/>
            <person name="Guiguen Y."/>
        </authorList>
    </citation>
    <scope>NUCLEOTIDE SEQUENCE [LARGE SCALE GENOMIC DNA]</scope>
    <source>
        <strain evidence="1">Pach_M1</strain>
        <tissue evidence="1">Testis</tissue>
    </source>
</reference>
<comment type="caution">
    <text evidence="1">The sequence shown here is derived from an EMBL/GenBank/DDBJ whole genome shotgun (WGS) entry which is preliminary data.</text>
</comment>
<organism evidence="1 2">
    <name type="scientific">Astyanax mexicanus</name>
    <name type="common">Blind cave fish</name>
    <name type="synonym">Astyanax fasciatus mexicanus</name>
    <dbReference type="NCBI Taxonomy" id="7994"/>
    <lineage>
        <taxon>Eukaryota</taxon>
        <taxon>Metazoa</taxon>
        <taxon>Chordata</taxon>
        <taxon>Craniata</taxon>
        <taxon>Vertebrata</taxon>
        <taxon>Euteleostomi</taxon>
        <taxon>Actinopterygii</taxon>
        <taxon>Neopterygii</taxon>
        <taxon>Teleostei</taxon>
        <taxon>Ostariophysi</taxon>
        <taxon>Characiformes</taxon>
        <taxon>Characoidei</taxon>
        <taxon>Acestrorhamphidae</taxon>
        <taxon>Acestrorhamphinae</taxon>
        <taxon>Astyanax</taxon>
    </lineage>
</organism>
<evidence type="ECO:0000313" key="2">
    <source>
        <dbReference type="Proteomes" id="UP000752171"/>
    </source>
</evidence>
<name>A0A8T2M2P7_ASTMX</name>
<evidence type="ECO:0000313" key="1">
    <source>
        <dbReference type="EMBL" id="KAG9275945.1"/>
    </source>
</evidence>
<dbReference type="EMBL" id="JAICCE010000006">
    <property type="protein sequence ID" value="KAG9275945.1"/>
    <property type="molecule type" value="Genomic_DNA"/>
</dbReference>
<proteinExistence type="predicted"/>
<accession>A0A8T2M2P7</accession>
<sequence>MTTGKLYSSRNASCSPGLSGRYAGCVEGCQVQPRETRCLQTNLTKQEGRKGQANWRQESFITGYQHSALSERGESAAVNHH</sequence>
<gene>
    <name evidence="1" type="ORF">AMEX_G8190</name>
</gene>